<dbReference type="InterPro" id="IPR036900">
    <property type="entry name" value="A-D-PHexomutase_C_sf"/>
</dbReference>
<evidence type="ECO:0000256" key="9">
    <source>
        <dbReference type="ARBA" id="ARBA00023235"/>
    </source>
</evidence>
<gene>
    <name evidence="14" type="ORF">AOY20_07025</name>
</gene>
<evidence type="ECO:0000256" key="5">
    <source>
        <dbReference type="ARBA" id="ARBA00012730"/>
    </source>
</evidence>
<dbReference type="SUPFAM" id="SSF53738">
    <property type="entry name" value="Phosphoglucomutase, first 3 domains"/>
    <property type="match status" value="3"/>
</dbReference>
<sequence>MTTQPHSFPYYVFRAYDIRGKVSALTPQVVEAIAYGLVLQFKKKNQSEIVLGYDARLSSPEYAEIIVKIFELNQLKVLQIGCCSSPMMYYFACQMAGNGIMVTASHNPKSDNGLKWMINGLPPSPEMIQDVAVIASECYENIAPLKSPNLEHHIHLEYGLKYQQALLSDIHLQRPFKIIVDGMNGSAGYLAQTVFEKLGCQVIALRCEVNGEFPDHAPDPSKEQHLAQLKEKVLIEQADIGIALDGDGDRLVLIDENAHLITADRILSLCAQMCLLKQPAKEIVFDVKCSTMVRNTIRDLGGIPKMIRTGSTFLRKYLACSNGDAIFGGEYAGHYVFNDGRGYGYDDGLYAALRILEYLSLSDFKTVSSIFSQYPERCSTEDTYISTYAIDPQQVLDVVELKSQAFDAQMSKIDGIRLDFEDGFGIIRASNTGEYFTVRFDADNPSRLKDIRGVFASMLSEDYPQIAQNILDAQ</sequence>
<dbReference type="CDD" id="cd03089">
    <property type="entry name" value="PMM_PGM"/>
    <property type="match status" value="1"/>
</dbReference>
<dbReference type="RefSeq" id="WP_054581197.1">
    <property type="nucleotide sequence ID" value="NZ_CP012808.1"/>
</dbReference>
<name>A0A0N9VDU4_9GAMM</name>
<dbReference type="EC" id="5.4.2.8" evidence="5"/>
<evidence type="ECO:0000256" key="4">
    <source>
        <dbReference type="ARBA" id="ARBA00010231"/>
    </source>
</evidence>
<dbReference type="STRING" id="1324350.AOY20_07025"/>
<evidence type="ECO:0000256" key="8">
    <source>
        <dbReference type="ARBA" id="ARBA00022842"/>
    </source>
</evidence>
<comment type="catalytic activity">
    <reaction evidence="1">
        <text>alpha-D-mannose 1-phosphate = D-mannose 6-phosphate</text>
        <dbReference type="Rhea" id="RHEA:11140"/>
        <dbReference type="ChEBI" id="CHEBI:58409"/>
        <dbReference type="ChEBI" id="CHEBI:58735"/>
        <dbReference type="EC" id="5.4.2.8"/>
    </reaction>
</comment>
<dbReference type="InterPro" id="IPR016055">
    <property type="entry name" value="A-D-PHexomutase_a/b/a-I/II/III"/>
</dbReference>
<dbReference type="PROSITE" id="PS00710">
    <property type="entry name" value="PGM_PMM"/>
    <property type="match status" value="1"/>
</dbReference>
<keyword evidence="7 10" id="KW-0479">Metal-binding</keyword>
<accession>A0A0N9VDU4</accession>
<dbReference type="KEGG" id="aei:AOY20_07025"/>
<keyword evidence="6" id="KW-0597">Phosphoprotein</keyword>
<dbReference type="Pfam" id="PF02880">
    <property type="entry name" value="PGM_PMM_III"/>
    <property type="match status" value="1"/>
</dbReference>
<dbReference type="GO" id="GO:0005975">
    <property type="term" value="P:carbohydrate metabolic process"/>
    <property type="evidence" value="ECO:0007669"/>
    <property type="project" value="InterPro"/>
</dbReference>
<evidence type="ECO:0000256" key="7">
    <source>
        <dbReference type="ARBA" id="ARBA00022723"/>
    </source>
</evidence>
<dbReference type="EMBL" id="CP012808">
    <property type="protein sequence ID" value="ALH95305.1"/>
    <property type="molecule type" value="Genomic_DNA"/>
</dbReference>
<organism evidence="14 15">
    <name type="scientific">Acinetobacter equi</name>
    <dbReference type="NCBI Taxonomy" id="1324350"/>
    <lineage>
        <taxon>Bacteria</taxon>
        <taxon>Pseudomonadati</taxon>
        <taxon>Pseudomonadota</taxon>
        <taxon>Gammaproteobacteria</taxon>
        <taxon>Moraxellales</taxon>
        <taxon>Moraxellaceae</taxon>
        <taxon>Acinetobacter</taxon>
    </lineage>
</organism>
<dbReference type="Pfam" id="PF02879">
    <property type="entry name" value="PGM_PMM_II"/>
    <property type="match status" value="1"/>
</dbReference>
<dbReference type="PANTHER" id="PTHR43771:SF2">
    <property type="entry name" value="PHOSPHOMANNOMUTASE_PHOSPHOGLUCOMUTASE"/>
    <property type="match status" value="1"/>
</dbReference>
<evidence type="ECO:0000313" key="15">
    <source>
        <dbReference type="Proteomes" id="UP000064939"/>
    </source>
</evidence>
<dbReference type="InterPro" id="IPR005846">
    <property type="entry name" value="A-D-PHexomutase_a/b/a-III"/>
</dbReference>
<dbReference type="SUPFAM" id="SSF55957">
    <property type="entry name" value="Phosphoglucomutase, C-terminal domain"/>
    <property type="match status" value="1"/>
</dbReference>
<protein>
    <recommendedName>
        <fullName evidence="5">phosphomannomutase</fullName>
        <ecNumber evidence="5">5.4.2.8</ecNumber>
    </recommendedName>
</protein>
<evidence type="ECO:0000256" key="6">
    <source>
        <dbReference type="ARBA" id="ARBA00022553"/>
    </source>
</evidence>
<comment type="similarity">
    <text evidence="4 10">Belongs to the phosphohexose mutase family.</text>
</comment>
<evidence type="ECO:0000256" key="2">
    <source>
        <dbReference type="ARBA" id="ARBA00001946"/>
    </source>
</evidence>
<feature type="domain" description="Alpha-D-phosphohexomutase alpha/beta/alpha" evidence="12">
    <location>
        <begin position="166"/>
        <end position="257"/>
    </location>
</feature>
<dbReference type="GO" id="GO:0004615">
    <property type="term" value="F:phosphomannomutase activity"/>
    <property type="evidence" value="ECO:0007669"/>
    <property type="project" value="UniProtKB-EC"/>
</dbReference>
<dbReference type="Pfam" id="PF02878">
    <property type="entry name" value="PGM_PMM_I"/>
    <property type="match status" value="1"/>
</dbReference>
<dbReference type="GO" id="GO:0000287">
    <property type="term" value="F:magnesium ion binding"/>
    <property type="evidence" value="ECO:0007669"/>
    <property type="project" value="InterPro"/>
</dbReference>
<feature type="domain" description="Alpha-D-phosphohexomutase alpha/beta/alpha" evidence="13">
    <location>
        <begin position="263"/>
        <end position="374"/>
    </location>
</feature>
<dbReference type="AlphaFoldDB" id="A0A0N9VDU4"/>
<evidence type="ECO:0000313" key="14">
    <source>
        <dbReference type="EMBL" id="ALH95305.1"/>
    </source>
</evidence>
<dbReference type="Gene3D" id="3.30.310.50">
    <property type="entry name" value="Alpha-D-phosphohexomutase, C-terminal domain"/>
    <property type="match status" value="1"/>
</dbReference>
<dbReference type="PRINTS" id="PR00509">
    <property type="entry name" value="PGMPMM"/>
</dbReference>
<reference evidence="14 15" key="1">
    <citation type="journal article" date="2015" name="Int. J. Syst. Evol. Microbiol.">
        <title>Acinetobacter equi sp. nov. isolated from horse faeces.</title>
        <authorList>
            <person name="Poppel M.T."/>
            <person name="Skiebe E."/>
            <person name="Laue M."/>
            <person name="Bergmann H."/>
            <person name="Ebersberger I."/>
            <person name="Garn T."/>
            <person name="Fruth A."/>
            <person name="Baumgardt S."/>
            <person name="Busse H.J."/>
            <person name="Wilharm G."/>
        </authorList>
    </citation>
    <scope>NUCLEOTIDE SEQUENCE [LARGE SCALE GENOMIC DNA]</scope>
    <source>
        <strain evidence="14 15">114</strain>
    </source>
</reference>
<evidence type="ECO:0000256" key="10">
    <source>
        <dbReference type="RuleBase" id="RU004326"/>
    </source>
</evidence>
<evidence type="ECO:0000256" key="3">
    <source>
        <dbReference type="ARBA" id="ARBA00004699"/>
    </source>
</evidence>
<dbReference type="Gene3D" id="3.40.120.10">
    <property type="entry name" value="Alpha-D-Glucose-1,6-Bisphosphate, subunit A, domain 3"/>
    <property type="match status" value="3"/>
</dbReference>
<comment type="pathway">
    <text evidence="3">Nucleotide-sugar biosynthesis; GDP-alpha-D-mannose biosynthesis; alpha-D-mannose 1-phosphate from D-fructose 6-phosphate: step 2/2.</text>
</comment>
<dbReference type="OrthoDB" id="9803322at2"/>
<keyword evidence="15" id="KW-1185">Reference proteome</keyword>
<evidence type="ECO:0000259" key="12">
    <source>
        <dbReference type="Pfam" id="PF02879"/>
    </source>
</evidence>
<keyword evidence="9" id="KW-0413">Isomerase</keyword>
<dbReference type="PANTHER" id="PTHR43771">
    <property type="entry name" value="PHOSPHOMANNOMUTASE"/>
    <property type="match status" value="1"/>
</dbReference>
<dbReference type="InterPro" id="IPR016066">
    <property type="entry name" value="A-D-PHexomutase_CS"/>
</dbReference>
<dbReference type="InterPro" id="IPR005844">
    <property type="entry name" value="A-D-PHexomutase_a/b/a-I"/>
</dbReference>
<dbReference type="InterPro" id="IPR005841">
    <property type="entry name" value="Alpha-D-phosphohexomutase_SF"/>
</dbReference>
<evidence type="ECO:0000259" key="13">
    <source>
        <dbReference type="Pfam" id="PF02880"/>
    </source>
</evidence>
<dbReference type="Proteomes" id="UP000064939">
    <property type="component" value="Chromosome"/>
</dbReference>
<evidence type="ECO:0000256" key="1">
    <source>
        <dbReference type="ARBA" id="ARBA00000586"/>
    </source>
</evidence>
<keyword evidence="8 10" id="KW-0460">Magnesium</keyword>
<evidence type="ECO:0000259" key="11">
    <source>
        <dbReference type="Pfam" id="PF02878"/>
    </source>
</evidence>
<comment type="cofactor">
    <cofactor evidence="2">
        <name>Mg(2+)</name>
        <dbReference type="ChEBI" id="CHEBI:18420"/>
    </cofactor>
</comment>
<feature type="domain" description="Alpha-D-phosphohexomutase alpha/beta/alpha" evidence="11">
    <location>
        <begin position="12"/>
        <end position="134"/>
    </location>
</feature>
<proteinExistence type="inferred from homology"/>
<dbReference type="InterPro" id="IPR005845">
    <property type="entry name" value="A-D-PHexomutase_a/b/a-II"/>
</dbReference>